<proteinExistence type="predicted"/>
<sequence>LSIDHSSDRIPTLQATRLVRWQQSLKSFHIRLTAEIHIWIISNTDSERLNNFTGAFRTWSNGQLAYCYRAILE</sequence>
<dbReference type="EMBL" id="CAJHJT010000034">
    <property type="protein sequence ID" value="CAD7002931.1"/>
    <property type="molecule type" value="Genomic_DNA"/>
</dbReference>
<keyword evidence="2" id="KW-1185">Reference proteome</keyword>
<dbReference type="AlphaFoldDB" id="A0A811UW81"/>
<name>A0A811UW81_CERCA</name>
<organism evidence="1 2">
    <name type="scientific">Ceratitis capitata</name>
    <name type="common">Mediterranean fruit fly</name>
    <name type="synonym">Tephritis capitata</name>
    <dbReference type="NCBI Taxonomy" id="7213"/>
    <lineage>
        <taxon>Eukaryota</taxon>
        <taxon>Metazoa</taxon>
        <taxon>Ecdysozoa</taxon>
        <taxon>Arthropoda</taxon>
        <taxon>Hexapoda</taxon>
        <taxon>Insecta</taxon>
        <taxon>Pterygota</taxon>
        <taxon>Neoptera</taxon>
        <taxon>Endopterygota</taxon>
        <taxon>Diptera</taxon>
        <taxon>Brachycera</taxon>
        <taxon>Muscomorpha</taxon>
        <taxon>Tephritoidea</taxon>
        <taxon>Tephritidae</taxon>
        <taxon>Ceratitis</taxon>
        <taxon>Ceratitis</taxon>
    </lineage>
</organism>
<dbReference type="Proteomes" id="UP000606786">
    <property type="component" value="Unassembled WGS sequence"/>
</dbReference>
<gene>
    <name evidence="1" type="ORF">CCAP1982_LOCUS11397</name>
</gene>
<evidence type="ECO:0000313" key="1">
    <source>
        <dbReference type="EMBL" id="CAD7002931.1"/>
    </source>
</evidence>
<feature type="non-terminal residue" evidence="1">
    <location>
        <position position="73"/>
    </location>
</feature>
<protein>
    <submittedName>
        <fullName evidence="1">(Mediterranean fruit fly) hypothetical protein</fullName>
    </submittedName>
</protein>
<accession>A0A811UW81</accession>
<evidence type="ECO:0000313" key="2">
    <source>
        <dbReference type="Proteomes" id="UP000606786"/>
    </source>
</evidence>
<comment type="caution">
    <text evidence="1">The sequence shown here is derived from an EMBL/GenBank/DDBJ whole genome shotgun (WGS) entry which is preliminary data.</text>
</comment>
<reference evidence="1" key="1">
    <citation type="submission" date="2020-11" db="EMBL/GenBank/DDBJ databases">
        <authorList>
            <person name="Whitehead M."/>
        </authorList>
    </citation>
    <scope>NUCLEOTIDE SEQUENCE</scope>
    <source>
        <strain evidence="1">EGII</strain>
    </source>
</reference>